<proteinExistence type="predicted"/>
<reference evidence="1" key="1">
    <citation type="submission" date="2018-02" db="EMBL/GenBank/DDBJ databases">
        <title>Rhizophora mucronata_Transcriptome.</title>
        <authorList>
            <person name="Meera S.P."/>
            <person name="Sreeshan A."/>
            <person name="Augustine A."/>
        </authorList>
    </citation>
    <scope>NUCLEOTIDE SEQUENCE</scope>
    <source>
        <tissue evidence="1">Leaf</tissue>
    </source>
</reference>
<protein>
    <submittedName>
        <fullName evidence="1">Uncharacterized protein</fullName>
    </submittedName>
</protein>
<dbReference type="EMBL" id="GGEC01023101">
    <property type="protein sequence ID" value="MBX03585.1"/>
    <property type="molecule type" value="Transcribed_RNA"/>
</dbReference>
<accession>A0A2P2KCX3</accession>
<organism evidence="1">
    <name type="scientific">Rhizophora mucronata</name>
    <name type="common">Asiatic mangrove</name>
    <dbReference type="NCBI Taxonomy" id="61149"/>
    <lineage>
        <taxon>Eukaryota</taxon>
        <taxon>Viridiplantae</taxon>
        <taxon>Streptophyta</taxon>
        <taxon>Embryophyta</taxon>
        <taxon>Tracheophyta</taxon>
        <taxon>Spermatophyta</taxon>
        <taxon>Magnoliopsida</taxon>
        <taxon>eudicotyledons</taxon>
        <taxon>Gunneridae</taxon>
        <taxon>Pentapetalae</taxon>
        <taxon>rosids</taxon>
        <taxon>fabids</taxon>
        <taxon>Malpighiales</taxon>
        <taxon>Rhizophoraceae</taxon>
        <taxon>Rhizophora</taxon>
    </lineage>
</organism>
<evidence type="ECO:0000313" key="1">
    <source>
        <dbReference type="EMBL" id="MBX03585.1"/>
    </source>
</evidence>
<sequence length="13" mass="1599">MLKLKCTFCENLR</sequence>
<name>A0A2P2KCX3_RHIMU</name>